<sequence>RNAKALEIYNNGIKEVKPNDQLLQILHRFANEMQEKSQVC</sequence>
<feature type="non-terminal residue" evidence="1">
    <location>
        <position position="1"/>
    </location>
</feature>
<protein>
    <submittedName>
        <fullName evidence="1">978_t:CDS:1</fullName>
    </submittedName>
</protein>
<keyword evidence="2" id="KW-1185">Reference proteome</keyword>
<organism evidence="1 2">
    <name type="scientific">Cetraspora pellucida</name>
    <dbReference type="NCBI Taxonomy" id="1433469"/>
    <lineage>
        <taxon>Eukaryota</taxon>
        <taxon>Fungi</taxon>
        <taxon>Fungi incertae sedis</taxon>
        <taxon>Mucoromycota</taxon>
        <taxon>Glomeromycotina</taxon>
        <taxon>Glomeromycetes</taxon>
        <taxon>Diversisporales</taxon>
        <taxon>Gigasporaceae</taxon>
        <taxon>Cetraspora</taxon>
    </lineage>
</organism>
<evidence type="ECO:0000313" key="1">
    <source>
        <dbReference type="EMBL" id="CAG8515525.1"/>
    </source>
</evidence>
<dbReference type="EMBL" id="CAJVPW010002918">
    <property type="protein sequence ID" value="CAG8515525.1"/>
    <property type="molecule type" value="Genomic_DNA"/>
</dbReference>
<accession>A0ACA9L8X2</accession>
<gene>
    <name evidence="1" type="ORF">SPELUC_LOCUS3680</name>
</gene>
<reference evidence="1" key="1">
    <citation type="submission" date="2021-06" db="EMBL/GenBank/DDBJ databases">
        <authorList>
            <person name="Kallberg Y."/>
            <person name="Tangrot J."/>
            <person name="Rosling A."/>
        </authorList>
    </citation>
    <scope>NUCLEOTIDE SEQUENCE</scope>
    <source>
        <strain evidence="1">28 12/20/2015</strain>
    </source>
</reference>
<proteinExistence type="predicted"/>
<dbReference type="Proteomes" id="UP000789366">
    <property type="component" value="Unassembled WGS sequence"/>
</dbReference>
<evidence type="ECO:0000313" key="2">
    <source>
        <dbReference type="Proteomes" id="UP000789366"/>
    </source>
</evidence>
<name>A0ACA9L8X2_9GLOM</name>
<comment type="caution">
    <text evidence="1">The sequence shown here is derived from an EMBL/GenBank/DDBJ whole genome shotgun (WGS) entry which is preliminary data.</text>
</comment>